<evidence type="ECO:0000313" key="2">
    <source>
        <dbReference type="EMBL" id="KAE9408513.1"/>
    </source>
</evidence>
<feature type="compositionally biased region" description="Polar residues" evidence="1">
    <location>
        <begin position="84"/>
        <end position="99"/>
    </location>
</feature>
<feature type="compositionally biased region" description="Polar residues" evidence="1">
    <location>
        <begin position="112"/>
        <end position="124"/>
    </location>
</feature>
<dbReference type="EMBL" id="ML769391">
    <property type="protein sequence ID" value="KAE9408513.1"/>
    <property type="molecule type" value="Genomic_DNA"/>
</dbReference>
<dbReference type="AlphaFoldDB" id="A0A6A4IFL1"/>
<accession>A0A6A4IFL1</accession>
<feature type="compositionally biased region" description="Acidic residues" evidence="1">
    <location>
        <begin position="20"/>
        <end position="30"/>
    </location>
</feature>
<feature type="region of interest" description="Disordered" evidence="1">
    <location>
        <begin position="1"/>
        <end position="130"/>
    </location>
</feature>
<protein>
    <submittedName>
        <fullName evidence="2">Uncharacterized protein</fullName>
    </submittedName>
</protein>
<reference evidence="2" key="1">
    <citation type="journal article" date="2019" name="Environ. Microbiol.">
        <title>Fungal ecological strategies reflected in gene transcription - a case study of two litter decomposers.</title>
        <authorList>
            <person name="Barbi F."/>
            <person name="Kohler A."/>
            <person name="Barry K."/>
            <person name="Baskaran P."/>
            <person name="Daum C."/>
            <person name="Fauchery L."/>
            <person name="Ihrmark K."/>
            <person name="Kuo A."/>
            <person name="LaButti K."/>
            <person name="Lipzen A."/>
            <person name="Morin E."/>
            <person name="Grigoriev I.V."/>
            <person name="Henrissat B."/>
            <person name="Lindahl B."/>
            <person name="Martin F."/>
        </authorList>
    </citation>
    <scope>NUCLEOTIDE SEQUENCE</scope>
    <source>
        <strain evidence="2">JB14</strain>
    </source>
</reference>
<gene>
    <name evidence="2" type="ORF">BT96DRAFT_985845</name>
</gene>
<feature type="compositionally biased region" description="Basic and acidic residues" evidence="1">
    <location>
        <begin position="31"/>
        <end position="49"/>
    </location>
</feature>
<proteinExistence type="predicted"/>
<feature type="compositionally biased region" description="Basic and acidic residues" evidence="1">
    <location>
        <begin position="64"/>
        <end position="74"/>
    </location>
</feature>
<dbReference type="Proteomes" id="UP000799118">
    <property type="component" value="Unassembled WGS sequence"/>
</dbReference>
<keyword evidence="3" id="KW-1185">Reference proteome</keyword>
<evidence type="ECO:0000313" key="3">
    <source>
        <dbReference type="Proteomes" id="UP000799118"/>
    </source>
</evidence>
<organism evidence="2 3">
    <name type="scientific">Gymnopus androsaceus JB14</name>
    <dbReference type="NCBI Taxonomy" id="1447944"/>
    <lineage>
        <taxon>Eukaryota</taxon>
        <taxon>Fungi</taxon>
        <taxon>Dikarya</taxon>
        <taxon>Basidiomycota</taxon>
        <taxon>Agaricomycotina</taxon>
        <taxon>Agaricomycetes</taxon>
        <taxon>Agaricomycetidae</taxon>
        <taxon>Agaricales</taxon>
        <taxon>Marasmiineae</taxon>
        <taxon>Omphalotaceae</taxon>
        <taxon>Gymnopus</taxon>
    </lineage>
</organism>
<evidence type="ECO:0000256" key="1">
    <source>
        <dbReference type="SAM" id="MobiDB-lite"/>
    </source>
</evidence>
<sequence length="130" mass="14372">MVLRPEETGTTTSGTHLELEVIDELGDDIESDGKESNGNDEYISHRDSSIEVDGFGDNNYDDGMINKEIEDETHYMAIPDHNNKASSSSGDPLISQTSDIPEHDIEPEPNAALQNDNNFPQTPKVSLKRK</sequence>
<name>A0A6A4IFL1_9AGAR</name>